<evidence type="ECO:0000313" key="3">
    <source>
        <dbReference type="Proteomes" id="UP001418222"/>
    </source>
</evidence>
<evidence type="ECO:0000256" key="1">
    <source>
        <dbReference type="SAM" id="MobiDB-lite"/>
    </source>
</evidence>
<proteinExistence type="predicted"/>
<name>A0AAP0BGW2_9ASPA</name>
<accession>A0AAP0BGW2</accession>
<evidence type="ECO:0000313" key="2">
    <source>
        <dbReference type="EMBL" id="KAK8938956.1"/>
    </source>
</evidence>
<dbReference type="AlphaFoldDB" id="A0AAP0BGW2"/>
<gene>
    <name evidence="2" type="ORF">KSP39_PZI011523</name>
</gene>
<organism evidence="2 3">
    <name type="scientific">Platanthera zijinensis</name>
    <dbReference type="NCBI Taxonomy" id="2320716"/>
    <lineage>
        <taxon>Eukaryota</taxon>
        <taxon>Viridiplantae</taxon>
        <taxon>Streptophyta</taxon>
        <taxon>Embryophyta</taxon>
        <taxon>Tracheophyta</taxon>
        <taxon>Spermatophyta</taxon>
        <taxon>Magnoliopsida</taxon>
        <taxon>Liliopsida</taxon>
        <taxon>Asparagales</taxon>
        <taxon>Orchidaceae</taxon>
        <taxon>Orchidoideae</taxon>
        <taxon>Orchideae</taxon>
        <taxon>Orchidinae</taxon>
        <taxon>Platanthera</taxon>
    </lineage>
</organism>
<sequence length="121" mass="13128">MAIMAEAFTATDGASPSTRRTSPSRSFLLPPAITTEASPPIDGTTRSSRCPHPPGGIFLSRKSVGYFPPDGSVANEVEEDNFISLNQGYKKTEQTVQLLLSSSSRVQICHHMQSFILHFST</sequence>
<feature type="compositionally biased region" description="Low complexity" evidence="1">
    <location>
        <begin position="15"/>
        <end position="26"/>
    </location>
</feature>
<reference evidence="2 3" key="1">
    <citation type="journal article" date="2022" name="Nat. Plants">
        <title>Genomes of leafy and leafless Platanthera orchids illuminate the evolution of mycoheterotrophy.</title>
        <authorList>
            <person name="Li M.H."/>
            <person name="Liu K.W."/>
            <person name="Li Z."/>
            <person name="Lu H.C."/>
            <person name="Ye Q.L."/>
            <person name="Zhang D."/>
            <person name="Wang J.Y."/>
            <person name="Li Y.F."/>
            <person name="Zhong Z.M."/>
            <person name="Liu X."/>
            <person name="Yu X."/>
            <person name="Liu D.K."/>
            <person name="Tu X.D."/>
            <person name="Liu B."/>
            <person name="Hao Y."/>
            <person name="Liao X.Y."/>
            <person name="Jiang Y.T."/>
            <person name="Sun W.H."/>
            <person name="Chen J."/>
            <person name="Chen Y.Q."/>
            <person name="Ai Y."/>
            <person name="Zhai J.W."/>
            <person name="Wu S.S."/>
            <person name="Zhou Z."/>
            <person name="Hsiao Y.Y."/>
            <person name="Wu W.L."/>
            <person name="Chen Y.Y."/>
            <person name="Lin Y.F."/>
            <person name="Hsu J.L."/>
            <person name="Li C.Y."/>
            <person name="Wang Z.W."/>
            <person name="Zhao X."/>
            <person name="Zhong W.Y."/>
            <person name="Ma X.K."/>
            <person name="Ma L."/>
            <person name="Huang J."/>
            <person name="Chen G.Z."/>
            <person name="Huang M.Z."/>
            <person name="Huang L."/>
            <person name="Peng D.H."/>
            <person name="Luo Y.B."/>
            <person name="Zou S.Q."/>
            <person name="Chen S.P."/>
            <person name="Lan S."/>
            <person name="Tsai W.C."/>
            <person name="Van de Peer Y."/>
            <person name="Liu Z.J."/>
        </authorList>
    </citation>
    <scope>NUCLEOTIDE SEQUENCE [LARGE SCALE GENOMIC DNA]</scope>
    <source>
        <strain evidence="2">Lor287</strain>
    </source>
</reference>
<dbReference type="Proteomes" id="UP001418222">
    <property type="component" value="Unassembled WGS sequence"/>
</dbReference>
<protein>
    <submittedName>
        <fullName evidence="2">Uncharacterized protein</fullName>
    </submittedName>
</protein>
<dbReference type="EMBL" id="JBBWWQ010000009">
    <property type="protein sequence ID" value="KAK8938956.1"/>
    <property type="molecule type" value="Genomic_DNA"/>
</dbReference>
<feature type="region of interest" description="Disordered" evidence="1">
    <location>
        <begin position="1"/>
        <end position="54"/>
    </location>
</feature>
<keyword evidence="3" id="KW-1185">Reference proteome</keyword>
<comment type="caution">
    <text evidence="2">The sequence shown here is derived from an EMBL/GenBank/DDBJ whole genome shotgun (WGS) entry which is preliminary data.</text>
</comment>